<comment type="caution">
    <text evidence="7">The sequence shown here is derived from an EMBL/GenBank/DDBJ whole genome shotgun (WGS) entry which is preliminary data.</text>
</comment>
<evidence type="ECO:0000313" key="7">
    <source>
        <dbReference type="EMBL" id="RNL87745.1"/>
    </source>
</evidence>
<feature type="transmembrane region" description="Helical" evidence="5">
    <location>
        <begin position="18"/>
        <end position="36"/>
    </location>
</feature>
<comment type="subcellular location">
    <subcellularLocation>
        <location evidence="1">Membrane</location>
        <topology evidence="1">Multi-pass membrane protein</topology>
    </subcellularLocation>
</comment>
<dbReference type="InterPro" id="IPR009908">
    <property type="entry name" value="Methylamine_util_MauE"/>
</dbReference>
<dbReference type="OrthoDB" id="673785at2"/>
<proteinExistence type="predicted"/>
<dbReference type="EMBL" id="RJTM01000071">
    <property type="protein sequence ID" value="RNL87745.1"/>
    <property type="molecule type" value="Genomic_DNA"/>
</dbReference>
<sequence length="158" mass="17912">MKPIALAIPRIILRNRNLILEIICYLFIFLFLYAAFSKIMDVQKFEVQMSKSPLISGFAPLMAWGVPILEIIVSLLLFIPRLRIVGFYAAFSLMFAFTGYIFIILNFSPYVPCSCGGILSTMGWEEHLVFNIGFTLLAVFGILLNNRRQEGAHSYSMA</sequence>
<feature type="transmembrane region" description="Helical" evidence="5">
    <location>
        <begin position="56"/>
        <end position="78"/>
    </location>
</feature>
<keyword evidence="8" id="KW-1185">Reference proteome</keyword>
<evidence type="ECO:0000313" key="8">
    <source>
        <dbReference type="Proteomes" id="UP000267469"/>
    </source>
</evidence>
<dbReference type="Pfam" id="PF07291">
    <property type="entry name" value="MauE"/>
    <property type="match status" value="1"/>
</dbReference>
<dbReference type="GO" id="GO:0030416">
    <property type="term" value="P:methylamine metabolic process"/>
    <property type="evidence" value="ECO:0007669"/>
    <property type="project" value="InterPro"/>
</dbReference>
<feature type="domain" description="Methylamine utilisation protein MauE" evidence="6">
    <location>
        <begin position="17"/>
        <end position="143"/>
    </location>
</feature>
<evidence type="ECO:0000259" key="6">
    <source>
        <dbReference type="Pfam" id="PF07291"/>
    </source>
</evidence>
<evidence type="ECO:0000256" key="3">
    <source>
        <dbReference type="ARBA" id="ARBA00022989"/>
    </source>
</evidence>
<dbReference type="RefSeq" id="WP_123215889.1">
    <property type="nucleotide sequence ID" value="NZ_RJTM01000071.1"/>
</dbReference>
<accession>A0A3N0EIM3</accession>
<feature type="transmembrane region" description="Helical" evidence="5">
    <location>
        <begin position="85"/>
        <end position="107"/>
    </location>
</feature>
<evidence type="ECO:0000256" key="5">
    <source>
        <dbReference type="SAM" id="Phobius"/>
    </source>
</evidence>
<dbReference type="AlphaFoldDB" id="A0A3N0EIM3"/>
<dbReference type="Proteomes" id="UP000267469">
    <property type="component" value="Unassembled WGS sequence"/>
</dbReference>
<keyword evidence="3 5" id="KW-1133">Transmembrane helix</keyword>
<reference evidence="7 8" key="1">
    <citation type="submission" date="2018-10" db="EMBL/GenBank/DDBJ databases">
        <title>Sinomicrobium pectinilyticum sp. nov., a pectinase-producing bacterium isolated from alkaline and saline soil, and emended description of the genus Sinomicrobium.</title>
        <authorList>
            <person name="Cheng B."/>
            <person name="Li C."/>
            <person name="Lai Q."/>
            <person name="Du M."/>
            <person name="Shao Z."/>
            <person name="Xu P."/>
            <person name="Yang C."/>
        </authorList>
    </citation>
    <scope>NUCLEOTIDE SEQUENCE [LARGE SCALE GENOMIC DNA]</scope>
    <source>
        <strain evidence="7 8">5DNS001</strain>
    </source>
</reference>
<protein>
    <recommendedName>
        <fullName evidence="6">Methylamine utilisation protein MauE domain-containing protein</fullName>
    </recommendedName>
</protein>
<evidence type="ECO:0000256" key="2">
    <source>
        <dbReference type="ARBA" id="ARBA00022692"/>
    </source>
</evidence>
<name>A0A3N0EIM3_SINP1</name>
<evidence type="ECO:0000256" key="4">
    <source>
        <dbReference type="ARBA" id="ARBA00023136"/>
    </source>
</evidence>
<dbReference type="GO" id="GO:0016020">
    <property type="term" value="C:membrane"/>
    <property type="evidence" value="ECO:0007669"/>
    <property type="project" value="UniProtKB-SubCell"/>
</dbReference>
<organism evidence="7 8">
    <name type="scientific">Sinomicrobium pectinilyticum</name>
    <dbReference type="NCBI Taxonomy" id="1084421"/>
    <lineage>
        <taxon>Bacteria</taxon>
        <taxon>Pseudomonadati</taxon>
        <taxon>Bacteroidota</taxon>
        <taxon>Flavobacteriia</taxon>
        <taxon>Flavobacteriales</taxon>
        <taxon>Flavobacteriaceae</taxon>
        <taxon>Sinomicrobium</taxon>
    </lineage>
</organism>
<gene>
    <name evidence="7" type="ORF">ED312_10105</name>
</gene>
<keyword evidence="2 5" id="KW-0812">Transmembrane</keyword>
<feature type="transmembrane region" description="Helical" evidence="5">
    <location>
        <begin position="127"/>
        <end position="144"/>
    </location>
</feature>
<evidence type="ECO:0000256" key="1">
    <source>
        <dbReference type="ARBA" id="ARBA00004141"/>
    </source>
</evidence>
<keyword evidence="4 5" id="KW-0472">Membrane</keyword>